<feature type="compositionally biased region" description="Polar residues" evidence="3">
    <location>
        <begin position="478"/>
        <end position="496"/>
    </location>
</feature>
<dbReference type="Proteomes" id="UP000324632">
    <property type="component" value="Chromosome 11"/>
</dbReference>
<evidence type="ECO:0000256" key="2">
    <source>
        <dbReference type="ARBA" id="ARBA00022737"/>
    </source>
</evidence>
<dbReference type="Gene3D" id="3.80.10.10">
    <property type="entry name" value="Ribonuclease Inhibitor"/>
    <property type="match status" value="2"/>
</dbReference>
<dbReference type="SUPFAM" id="SSF52058">
    <property type="entry name" value="L domain-like"/>
    <property type="match status" value="1"/>
</dbReference>
<evidence type="ECO:0008006" key="6">
    <source>
        <dbReference type="Google" id="ProtNLM"/>
    </source>
</evidence>
<proteinExistence type="predicted"/>
<evidence type="ECO:0000256" key="3">
    <source>
        <dbReference type="SAM" id="MobiDB-lite"/>
    </source>
</evidence>
<name>A0A5A9P015_9TELE</name>
<comment type="caution">
    <text evidence="4">The sequence shown here is derived from an EMBL/GenBank/DDBJ whole genome shotgun (WGS) entry which is preliminary data.</text>
</comment>
<sequence length="502" mass="55564">MRSYKQQTNNNNNDECGRFLPPAVNSYKQHLAAVKSLLPDRLSHRPIDLRLSIGLSKALHVDSMKQNTSKTVRNHRSAVLACDGEGLAPERCVFSLPVALPVGMVWDLGPQAYRVQPHRTIQSAGAACCQSKAVTRGFSFSLTGITSNSERLDLSRRGLMDFPHLNGGDKLRLLNLQHNFISHLQNLTLLPHLVFLDLYDNHLIDMSGISSLTSLRVLLLGKNRIQRICDLDGLSKLDVLDLHSNQISQIENVSHLSELRLLNLSGNLITRVEKLQGLKSLTELNLQHNHITSVQQRHTRAGHCGPVRLIGDTVTTGTQQCIILTVCCSVVRSSGVFRASDQLPSVLLCHAVCVCGGAVGGVNSSFDELACLWNCRALSELSVDGNPVALESCYRQTVLRCCSSHLHILDMKRVTEEERRTASVSARREDEKKKETHKHTAHKERRRLAIQNAAQQWEEFKSSSELPAQNDVKDDVSPDNSPAHSPALTNGNAQETSPDEPR</sequence>
<dbReference type="Pfam" id="PF13855">
    <property type="entry name" value="LRR_8"/>
    <property type="match status" value="1"/>
</dbReference>
<feature type="compositionally biased region" description="Basic residues" evidence="3">
    <location>
        <begin position="435"/>
        <end position="448"/>
    </location>
</feature>
<dbReference type="PROSITE" id="PS51450">
    <property type="entry name" value="LRR"/>
    <property type="match status" value="6"/>
</dbReference>
<reference evidence="4 5" key="1">
    <citation type="journal article" date="2019" name="Mol. Ecol. Resour.">
        <title>Chromosome-level genome assembly of Triplophysa tibetana, a fish adapted to the harsh high-altitude environment of the Tibetan Plateau.</title>
        <authorList>
            <person name="Yang X."/>
            <person name="Liu H."/>
            <person name="Ma Z."/>
            <person name="Zou Y."/>
            <person name="Zou M."/>
            <person name="Mao Y."/>
            <person name="Li X."/>
            <person name="Wang H."/>
            <person name="Chen T."/>
            <person name="Wang W."/>
            <person name="Yang R."/>
        </authorList>
    </citation>
    <scope>NUCLEOTIDE SEQUENCE [LARGE SCALE GENOMIC DNA]</scope>
    <source>
        <strain evidence="4">TTIB1903HZAU</strain>
        <tissue evidence="4">Muscle</tissue>
    </source>
</reference>
<dbReference type="AlphaFoldDB" id="A0A5A9P015"/>
<dbReference type="PANTHER" id="PTHR45973:SF8">
    <property type="entry name" value="LEUCINE-RICH REPEAT-CONTAINING PROTEIN 49"/>
    <property type="match status" value="1"/>
</dbReference>
<dbReference type="InterPro" id="IPR003591">
    <property type="entry name" value="Leu-rich_rpt_typical-subtyp"/>
</dbReference>
<dbReference type="SMART" id="SM00365">
    <property type="entry name" value="LRR_SD22"/>
    <property type="match status" value="6"/>
</dbReference>
<keyword evidence="1" id="KW-0433">Leucine-rich repeat</keyword>
<dbReference type="InterPro" id="IPR032675">
    <property type="entry name" value="LRR_dom_sf"/>
</dbReference>
<dbReference type="PANTHER" id="PTHR45973">
    <property type="entry name" value="PROTEIN PHOSPHATASE 1 REGULATORY SUBUNIT SDS22-RELATED"/>
    <property type="match status" value="1"/>
</dbReference>
<feature type="region of interest" description="Disordered" evidence="3">
    <location>
        <begin position="417"/>
        <end position="502"/>
    </location>
</feature>
<keyword evidence="5" id="KW-1185">Reference proteome</keyword>
<gene>
    <name evidence="4" type="ORF">E1301_Tti023359</name>
</gene>
<dbReference type="EMBL" id="SOYY01000011">
    <property type="protein sequence ID" value="KAA0715303.1"/>
    <property type="molecule type" value="Genomic_DNA"/>
</dbReference>
<dbReference type="InterPro" id="IPR050576">
    <property type="entry name" value="Cilia_flagella_integrity"/>
</dbReference>
<evidence type="ECO:0000313" key="4">
    <source>
        <dbReference type="EMBL" id="KAA0715303.1"/>
    </source>
</evidence>
<accession>A0A5A9P015</accession>
<organism evidence="4 5">
    <name type="scientific">Triplophysa tibetana</name>
    <dbReference type="NCBI Taxonomy" id="1572043"/>
    <lineage>
        <taxon>Eukaryota</taxon>
        <taxon>Metazoa</taxon>
        <taxon>Chordata</taxon>
        <taxon>Craniata</taxon>
        <taxon>Vertebrata</taxon>
        <taxon>Euteleostomi</taxon>
        <taxon>Actinopterygii</taxon>
        <taxon>Neopterygii</taxon>
        <taxon>Teleostei</taxon>
        <taxon>Ostariophysi</taxon>
        <taxon>Cypriniformes</taxon>
        <taxon>Nemacheilidae</taxon>
        <taxon>Triplophysa</taxon>
    </lineage>
</organism>
<protein>
    <recommendedName>
        <fullName evidence="6">Leucine-rich repeat-containing protein 49</fullName>
    </recommendedName>
</protein>
<feature type="compositionally biased region" description="Basic and acidic residues" evidence="3">
    <location>
        <begin position="417"/>
        <end position="434"/>
    </location>
</feature>
<evidence type="ECO:0000313" key="5">
    <source>
        <dbReference type="Proteomes" id="UP000324632"/>
    </source>
</evidence>
<dbReference type="InterPro" id="IPR001611">
    <property type="entry name" value="Leu-rich_rpt"/>
</dbReference>
<evidence type="ECO:0000256" key="1">
    <source>
        <dbReference type="ARBA" id="ARBA00022614"/>
    </source>
</evidence>
<keyword evidence="2" id="KW-0677">Repeat</keyword>
<dbReference type="SMART" id="SM00369">
    <property type="entry name" value="LRR_TYP"/>
    <property type="match status" value="4"/>
</dbReference>